<reference evidence="1 2" key="2">
    <citation type="journal article" date="2022" name="Mol. Biol. Evol.">
        <title>Comparative Genomics Reveals Insights into the Divergent Evolution of Astigmatic Mites and Household Pest Adaptations.</title>
        <authorList>
            <person name="Xiong Q."/>
            <person name="Wan A.T."/>
            <person name="Liu X."/>
            <person name="Fung C.S."/>
            <person name="Xiao X."/>
            <person name="Malainual N."/>
            <person name="Hou J."/>
            <person name="Wang L."/>
            <person name="Wang M."/>
            <person name="Yang K.Y."/>
            <person name="Cui Y."/>
            <person name="Leung E.L."/>
            <person name="Nong W."/>
            <person name="Shin S.K."/>
            <person name="Au S.W."/>
            <person name="Jeong K.Y."/>
            <person name="Chew F.T."/>
            <person name="Hui J.H."/>
            <person name="Leung T.F."/>
            <person name="Tungtrongchitr A."/>
            <person name="Zhong N."/>
            <person name="Liu Z."/>
            <person name="Tsui S.K."/>
        </authorList>
    </citation>
    <scope>NUCLEOTIDE SEQUENCE [LARGE SCALE GENOMIC DNA]</scope>
    <source>
        <strain evidence="1">Derp</strain>
    </source>
</reference>
<keyword evidence="2" id="KW-1185">Reference proteome</keyword>
<protein>
    <submittedName>
        <fullName evidence="1">Uncharacterized protein</fullName>
    </submittedName>
</protein>
<gene>
    <name evidence="1" type="ORF">DERP_009499</name>
</gene>
<accession>A0ABQ8IUB8</accession>
<evidence type="ECO:0000313" key="1">
    <source>
        <dbReference type="EMBL" id="KAH9413900.1"/>
    </source>
</evidence>
<comment type="caution">
    <text evidence="1">The sequence shown here is derived from an EMBL/GenBank/DDBJ whole genome shotgun (WGS) entry which is preliminary data.</text>
</comment>
<organism evidence="1 2">
    <name type="scientific">Dermatophagoides pteronyssinus</name>
    <name type="common">European house dust mite</name>
    <dbReference type="NCBI Taxonomy" id="6956"/>
    <lineage>
        <taxon>Eukaryota</taxon>
        <taxon>Metazoa</taxon>
        <taxon>Ecdysozoa</taxon>
        <taxon>Arthropoda</taxon>
        <taxon>Chelicerata</taxon>
        <taxon>Arachnida</taxon>
        <taxon>Acari</taxon>
        <taxon>Acariformes</taxon>
        <taxon>Sarcoptiformes</taxon>
        <taxon>Astigmata</taxon>
        <taxon>Psoroptidia</taxon>
        <taxon>Analgoidea</taxon>
        <taxon>Pyroglyphidae</taxon>
        <taxon>Dermatophagoidinae</taxon>
        <taxon>Dermatophagoides</taxon>
    </lineage>
</organism>
<dbReference type="Proteomes" id="UP000887458">
    <property type="component" value="Unassembled WGS sequence"/>
</dbReference>
<name>A0ABQ8IUB8_DERPT</name>
<reference evidence="1 2" key="1">
    <citation type="journal article" date="2018" name="J. Allergy Clin. Immunol.">
        <title>High-quality assembly of Dermatophagoides pteronyssinus genome and transcriptome reveals a wide range of novel allergens.</title>
        <authorList>
            <person name="Liu X.Y."/>
            <person name="Yang K.Y."/>
            <person name="Wang M.Q."/>
            <person name="Kwok J.S."/>
            <person name="Zeng X."/>
            <person name="Yang Z."/>
            <person name="Xiao X.J."/>
            <person name="Lau C.P."/>
            <person name="Li Y."/>
            <person name="Huang Z.M."/>
            <person name="Ba J.G."/>
            <person name="Yim A.K."/>
            <person name="Ouyang C.Y."/>
            <person name="Ngai S.M."/>
            <person name="Chan T.F."/>
            <person name="Leung E.L."/>
            <person name="Liu L."/>
            <person name="Liu Z.G."/>
            <person name="Tsui S.K."/>
        </authorList>
    </citation>
    <scope>NUCLEOTIDE SEQUENCE [LARGE SCALE GENOMIC DNA]</scope>
    <source>
        <strain evidence="1">Derp</strain>
    </source>
</reference>
<evidence type="ECO:0000313" key="2">
    <source>
        <dbReference type="Proteomes" id="UP000887458"/>
    </source>
</evidence>
<proteinExistence type="predicted"/>
<dbReference type="EMBL" id="NJHN03000117">
    <property type="protein sequence ID" value="KAH9413900.1"/>
    <property type="molecule type" value="Genomic_DNA"/>
</dbReference>
<sequence>MNSKISLYDMILQRKEKWNFPVLRIKLTRTQENRPLESYLPTWNCYVRVDECCNIFRCDCDLITSK</sequence>